<keyword evidence="8" id="KW-1185">Reference proteome</keyword>
<dbReference type="Pfam" id="PF00010">
    <property type="entry name" value="HLH"/>
    <property type="match status" value="1"/>
</dbReference>
<dbReference type="InterPro" id="IPR054502">
    <property type="entry name" value="bHLH-TF_ACT-like_plant"/>
</dbReference>
<evidence type="ECO:0000259" key="6">
    <source>
        <dbReference type="PROSITE" id="PS50888"/>
    </source>
</evidence>
<feature type="domain" description="BHLH" evidence="6">
    <location>
        <begin position="201"/>
        <end position="250"/>
    </location>
</feature>
<dbReference type="SUPFAM" id="SSF47459">
    <property type="entry name" value="HLH, helix-loop-helix DNA-binding domain"/>
    <property type="match status" value="1"/>
</dbReference>
<evidence type="ECO:0000313" key="8">
    <source>
        <dbReference type="Proteomes" id="UP000231279"/>
    </source>
</evidence>
<evidence type="ECO:0000313" key="7">
    <source>
        <dbReference type="EMBL" id="PIN05635.1"/>
    </source>
</evidence>
<keyword evidence="3" id="KW-0804">Transcription</keyword>
<feature type="region of interest" description="Disordered" evidence="5">
    <location>
        <begin position="182"/>
        <end position="211"/>
    </location>
</feature>
<keyword evidence="2" id="KW-0805">Transcription regulation</keyword>
<dbReference type="PROSITE" id="PS50888">
    <property type="entry name" value="BHLH"/>
    <property type="match status" value="1"/>
</dbReference>
<name>A0A2G9GK97_9LAMI</name>
<dbReference type="Proteomes" id="UP000231279">
    <property type="component" value="Unassembled WGS sequence"/>
</dbReference>
<dbReference type="Gene3D" id="4.10.280.10">
    <property type="entry name" value="Helix-loop-helix DNA-binding domain"/>
    <property type="match status" value="1"/>
</dbReference>
<dbReference type="PANTHER" id="PTHR46266:SF3">
    <property type="entry name" value="TRANSCRIPTION FACTOR EGL1"/>
    <property type="match status" value="1"/>
</dbReference>
<organism evidence="7 8">
    <name type="scientific">Handroanthus impetiginosus</name>
    <dbReference type="NCBI Taxonomy" id="429701"/>
    <lineage>
        <taxon>Eukaryota</taxon>
        <taxon>Viridiplantae</taxon>
        <taxon>Streptophyta</taxon>
        <taxon>Embryophyta</taxon>
        <taxon>Tracheophyta</taxon>
        <taxon>Spermatophyta</taxon>
        <taxon>Magnoliopsida</taxon>
        <taxon>eudicotyledons</taxon>
        <taxon>Gunneridae</taxon>
        <taxon>Pentapetalae</taxon>
        <taxon>asterids</taxon>
        <taxon>lamiids</taxon>
        <taxon>Lamiales</taxon>
        <taxon>Bignoniaceae</taxon>
        <taxon>Crescentiina</taxon>
        <taxon>Tabebuia alliance</taxon>
        <taxon>Handroanthus</taxon>
    </lineage>
</organism>
<feature type="compositionally biased region" description="Basic and acidic residues" evidence="5">
    <location>
        <begin position="197"/>
        <end position="211"/>
    </location>
</feature>
<protein>
    <recommendedName>
        <fullName evidence="6">BHLH domain-containing protein</fullName>
    </recommendedName>
</protein>
<keyword evidence="4" id="KW-0539">Nucleus</keyword>
<comment type="caution">
    <text evidence="7">The sequence shown here is derived from an EMBL/GenBank/DDBJ whole genome shotgun (WGS) entry which is preliminary data.</text>
</comment>
<dbReference type="PANTHER" id="PTHR46266">
    <property type="entry name" value="TRANSCRIPTION FACTOR TT8"/>
    <property type="match status" value="1"/>
</dbReference>
<dbReference type="GO" id="GO:0046983">
    <property type="term" value="F:protein dimerization activity"/>
    <property type="evidence" value="ECO:0007669"/>
    <property type="project" value="InterPro"/>
</dbReference>
<dbReference type="EMBL" id="NKXS01004685">
    <property type="protein sequence ID" value="PIN05635.1"/>
    <property type="molecule type" value="Genomic_DNA"/>
</dbReference>
<dbReference type="InterPro" id="IPR011598">
    <property type="entry name" value="bHLH_dom"/>
</dbReference>
<feature type="region of interest" description="Disordered" evidence="5">
    <location>
        <begin position="266"/>
        <end position="293"/>
    </location>
</feature>
<gene>
    <name evidence="7" type="ORF">CDL12_21823</name>
</gene>
<feature type="compositionally biased region" description="Basic and acidic residues" evidence="5">
    <location>
        <begin position="88"/>
        <end position="101"/>
    </location>
</feature>
<evidence type="ECO:0000256" key="2">
    <source>
        <dbReference type="ARBA" id="ARBA00023015"/>
    </source>
</evidence>
<accession>A0A2G9GK97</accession>
<feature type="compositionally biased region" description="Polar residues" evidence="5">
    <location>
        <begin position="102"/>
        <end position="111"/>
    </location>
</feature>
<dbReference type="GO" id="GO:0005634">
    <property type="term" value="C:nucleus"/>
    <property type="evidence" value="ECO:0007669"/>
    <property type="project" value="UniProtKB-SubCell"/>
</dbReference>
<dbReference type="Pfam" id="PF22754">
    <property type="entry name" value="bHLH-TF_ACT-like_plant"/>
    <property type="match status" value="1"/>
</dbReference>
<evidence type="ECO:0000256" key="3">
    <source>
        <dbReference type="ARBA" id="ARBA00023163"/>
    </source>
</evidence>
<dbReference type="SMART" id="SM00353">
    <property type="entry name" value="HLH"/>
    <property type="match status" value="1"/>
</dbReference>
<feature type="region of interest" description="Disordered" evidence="5">
    <location>
        <begin position="70"/>
        <end position="115"/>
    </location>
</feature>
<comment type="subcellular location">
    <subcellularLocation>
        <location evidence="1">Nucleus</location>
    </subcellularLocation>
</comment>
<dbReference type="STRING" id="429701.A0A2G9GK97"/>
<reference evidence="8" key="1">
    <citation type="journal article" date="2018" name="Gigascience">
        <title>Genome assembly of the Pink Ipe (Handroanthus impetiginosus, Bignoniaceae), a highly valued, ecologically keystone Neotropical timber forest tree.</title>
        <authorList>
            <person name="Silva-Junior O.B."/>
            <person name="Grattapaglia D."/>
            <person name="Novaes E."/>
            <person name="Collevatti R.G."/>
        </authorList>
    </citation>
    <scope>NUCLEOTIDE SEQUENCE [LARGE SCALE GENOMIC DNA]</scope>
    <source>
        <strain evidence="8">cv. UFG-1</strain>
    </source>
</reference>
<evidence type="ECO:0000256" key="5">
    <source>
        <dbReference type="SAM" id="MobiDB-lite"/>
    </source>
</evidence>
<evidence type="ECO:0000256" key="1">
    <source>
        <dbReference type="ARBA" id="ARBA00004123"/>
    </source>
</evidence>
<dbReference type="AlphaFoldDB" id="A0A2G9GK97"/>
<dbReference type="OrthoDB" id="690068at2759"/>
<evidence type="ECO:0000256" key="4">
    <source>
        <dbReference type="ARBA" id="ARBA00023242"/>
    </source>
</evidence>
<sequence>MPEDNLDQLLNCPNMGISSPDNCSNDFADNLLREESNLVEGIEGEASQMQNWPFMDEAISNCLNNSMNSSDCVSQTHDDPDTNIPPSDGKKETNGHMHDTQECNQQKNCGPQGNDVHYQSVLSNLLKSSHQLILGPYFRNGNRESSFVSWRKDGILGTRIPQKGTPQKLLKKVLFEVAKMHEKSRLESSKHNGNPRPEADENDRNHVLSERKRREKINERFLILGSLVPSGGKVDKVSVLDQTIEYLRELERKVAELESFKEAMELESTTQNKTQDAIDRTSDNYGPNKIVNTKKPLTNKRKACEMEKIDNENNRVRLRDSSTDNITMSITETDVLIEMRCPWRDRVLLEVMEAIGKLRIDTQTVQSSNDDGIFYMTIKAKSKGLKAPSAGVIKQALQKVIKKC</sequence>
<proteinExistence type="predicted"/>
<dbReference type="GO" id="GO:0080090">
    <property type="term" value="P:regulation of primary metabolic process"/>
    <property type="evidence" value="ECO:0007669"/>
    <property type="project" value="UniProtKB-ARBA"/>
</dbReference>
<dbReference type="InterPro" id="IPR036638">
    <property type="entry name" value="HLH_DNA-bd_sf"/>
</dbReference>